<feature type="binding site" evidence="3">
    <location>
        <position position="153"/>
    </location>
    <ligand>
        <name>a divalent metal cation</name>
        <dbReference type="ChEBI" id="CHEBI:60240"/>
        <label>2</label>
    </ligand>
</feature>
<dbReference type="SUPFAM" id="SSF51556">
    <property type="entry name" value="Metallo-dependent hydrolases"/>
    <property type="match status" value="1"/>
</dbReference>
<evidence type="ECO:0000256" key="3">
    <source>
        <dbReference type="PIRSR" id="PIRSR005902-1"/>
    </source>
</evidence>
<dbReference type="PANTHER" id="PTHR46124">
    <property type="entry name" value="D-AMINOACYL-TRNA DEACYLASE"/>
    <property type="match status" value="1"/>
</dbReference>
<proteinExistence type="predicted"/>
<comment type="caution">
    <text evidence="4">The sequence shown here is derived from an EMBL/GenBank/DDBJ whole genome shotgun (WGS) entry which is preliminary data.</text>
</comment>
<dbReference type="PANTHER" id="PTHR46124:SF2">
    <property type="entry name" value="D-AMINOACYL-TRNA DEACYLASE"/>
    <property type="match status" value="1"/>
</dbReference>
<dbReference type="GO" id="GO:0046872">
    <property type="term" value="F:metal ion binding"/>
    <property type="evidence" value="ECO:0007669"/>
    <property type="project" value="UniProtKB-KW"/>
</dbReference>
<keyword evidence="1 3" id="KW-0479">Metal-binding</keyword>
<dbReference type="PIRSF" id="PIRSF005902">
    <property type="entry name" value="DNase_TatD"/>
    <property type="match status" value="1"/>
</dbReference>
<protein>
    <submittedName>
        <fullName evidence="4">TatD family deoxyribonuclease</fullName>
    </submittedName>
</protein>
<evidence type="ECO:0000256" key="2">
    <source>
        <dbReference type="ARBA" id="ARBA00022801"/>
    </source>
</evidence>
<feature type="binding site" evidence="3">
    <location>
        <position position="7"/>
    </location>
    <ligand>
        <name>a divalent metal cation</name>
        <dbReference type="ChEBI" id="CHEBI:60240"/>
        <label>1</label>
    </ligand>
</feature>
<keyword evidence="2" id="KW-0378">Hydrolase</keyword>
<dbReference type="Pfam" id="PF01026">
    <property type="entry name" value="TatD_DNase"/>
    <property type="match status" value="1"/>
</dbReference>
<organism evidence="4">
    <name type="scientific">Fervidobacterium thailandense</name>
    <dbReference type="NCBI Taxonomy" id="1008305"/>
    <lineage>
        <taxon>Bacteria</taxon>
        <taxon>Thermotogati</taxon>
        <taxon>Thermotogota</taxon>
        <taxon>Thermotogae</taxon>
        <taxon>Thermotogales</taxon>
        <taxon>Fervidobacteriaceae</taxon>
        <taxon>Fervidobacterium</taxon>
    </lineage>
</organism>
<sequence>MPFVDAHAHLHMRHFENDWDEVAERSKNLKFILNVSTSESDLEPALEMAKWFDNAYVALGIHPHDSKDVSSAYLKKLAQKCKSTDKVVAIGEIGLDLFRNISPPDVQKKVFVEQLMLANELELPVILHIRDAYNEVYDIIKSVGPIKKGGIVHAFSGDTIWAKRFVKEGFSIGIGGPVTYPKNEMLRQVVKIIGVKNIVTETDSPYLPPQQFRGKRNEPSYVVYVTMTIAEILGENLEDIAEEIYHNTLEIFGLRT</sequence>
<dbReference type="InterPro" id="IPR001130">
    <property type="entry name" value="TatD-like"/>
</dbReference>
<dbReference type="NCBIfam" id="TIGR00010">
    <property type="entry name" value="YchF/TatD family DNA exonuclease"/>
    <property type="match status" value="1"/>
</dbReference>
<feature type="binding site" evidence="3">
    <location>
        <position position="9"/>
    </location>
    <ligand>
        <name>a divalent metal cation</name>
        <dbReference type="ChEBI" id="CHEBI:60240"/>
        <label>1</label>
    </ligand>
</feature>
<dbReference type="InterPro" id="IPR032466">
    <property type="entry name" value="Metal_Hydrolase"/>
</dbReference>
<feature type="binding site" evidence="3">
    <location>
        <position position="92"/>
    </location>
    <ligand>
        <name>a divalent metal cation</name>
        <dbReference type="ChEBI" id="CHEBI:60240"/>
        <label>1</label>
    </ligand>
</feature>
<accession>A0A7C5RJV3</accession>
<feature type="binding site" evidence="3">
    <location>
        <position position="203"/>
    </location>
    <ligand>
        <name>a divalent metal cation</name>
        <dbReference type="ChEBI" id="CHEBI:60240"/>
        <label>1</label>
    </ligand>
</feature>
<dbReference type="AlphaFoldDB" id="A0A7C5RJV3"/>
<dbReference type="EMBL" id="DSZY01000031">
    <property type="protein sequence ID" value="HGU40971.1"/>
    <property type="molecule type" value="Genomic_DNA"/>
</dbReference>
<dbReference type="GO" id="GO:0005829">
    <property type="term" value="C:cytosol"/>
    <property type="evidence" value="ECO:0007669"/>
    <property type="project" value="TreeGrafter"/>
</dbReference>
<dbReference type="GO" id="GO:0016788">
    <property type="term" value="F:hydrolase activity, acting on ester bonds"/>
    <property type="evidence" value="ECO:0007669"/>
    <property type="project" value="InterPro"/>
</dbReference>
<dbReference type="GO" id="GO:0004536">
    <property type="term" value="F:DNA nuclease activity"/>
    <property type="evidence" value="ECO:0007669"/>
    <property type="project" value="InterPro"/>
</dbReference>
<gene>
    <name evidence="4" type="ORF">ENT77_07215</name>
</gene>
<evidence type="ECO:0000313" key="4">
    <source>
        <dbReference type="EMBL" id="HGU40971.1"/>
    </source>
</evidence>
<dbReference type="CDD" id="cd01310">
    <property type="entry name" value="TatD_DNAse"/>
    <property type="match status" value="1"/>
</dbReference>
<dbReference type="InterPro" id="IPR015991">
    <property type="entry name" value="TatD/YcfH-like"/>
</dbReference>
<dbReference type="FunFam" id="3.20.20.140:FF:000005">
    <property type="entry name" value="TatD family hydrolase"/>
    <property type="match status" value="1"/>
</dbReference>
<name>A0A7C5RJV3_9BACT</name>
<reference evidence="4" key="1">
    <citation type="journal article" date="2020" name="mSystems">
        <title>Genome- and Community-Level Interaction Insights into Carbon Utilization and Element Cycling Functions of Hydrothermarchaeota in Hydrothermal Sediment.</title>
        <authorList>
            <person name="Zhou Z."/>
            <person name="Liu Y."/>
            <person name="Xu W."/>
            <person name="Pan J."/>
            <person name="Luo Z.H."/>
            <person name="Li M."/>
        </authorList>
    </citation>
    <scope>NUCLEOTIDE SEQUENCE [LARGE SCALE GENOMIC DNA]</scope>
    <source>
        <strain evidence="4">SpSt-609</strain>
    </source>
</reference>
<dbReference type="Gene3D" id="3.20.20.140">
    <property type="entry name" value="Metal-dependent hydrolases"/>
    <property type="match status" value="1"/>
</dbReference>
<feature type="binding site" evidence="3">
    <location>
        <position position="128"/>
    </location>
    <ligand>
        <name>a divalent metal cation</name>
        <dbReference type="ChEBI" id="CHEBI:60240"/>
        <label>2</label>
    </ligand>
</feature>
<evidence type="ECO:0000256" key="1">
    <source>
        <dbReference type="ARBA" id="ARBA00022723"/>
    </source>
</evidence>